<dbReference type="Pfam" id="PF06289">
    <property type="entry name" value="FlbD"/>
    <property type="match status" value="1"/>
</dbReference>
<keyword evidence="1" id="KW-0966">Cell projection</keyword>
<protein>
    <submittedName>
        <fullName evidence="1">Flagellar protein FlbD</fullName>
    </submittedName>
</protein>
<dbReference type="OrthoDB" id="9799862at2"/>
<dbReference type="EMBL" id="SLXT01000009">
    <property type="protein sequence ID" value="TCP64495.1"/>
    <property type="molecule type" value="Genomic_DNA"/>
</dbReference>
<dbReference type="Proteomes" id="UP000294813">
    <property type="component" value="Unassembled WGS sequence"/>
</dbReference>
<dbReference type="RefSeq" id="WP_131918965.1">
    <property type="nucleotide sequence ID" value="NZ_JAOQNU010000009.1"/>
</dbReference>
<gene>
    <name evidence="1" type="ORF">EDD73_10936</name>
</gene>
<comment type="caution">
    <text evidence="1">The sequence shown here is derived from an EMBL/GenBank/DDBJ whole genome shotgun (WGS) entry which is preliminary data.</text>
</comment>
<dbReference type="InterPro" id="IPR009384">
    <property type="entry name" value="SwrD-like"/>
</dbReference>
<keyword evidence="2" id="KW-1185">Reference proteome</keyword>
<dbReference type="PANTHER" id="PTHR39185">
    <property type="entry name" value="SWARMING MOTILITY PROTEIN SWRD"/>
    <property type="match status" value="1"/>
</dbReference>
<dbReference type="AlphaFoldDB" id="A0A4R2RZG5"/>
<keyword evidence="1" id="KW-0969">Cilium</keyword>
<evidence type="ECO:0000313" key="2">
    <source>
        <dbReference type="Proteomes" id="UP000294813"/>
    </source>
</evidence>
<proteinExistence type="predicted"/>
<reference evidence="1 2" key="1">
    <citation type="submission" date="2019-03" db="EMBL/GenBank/DDBJ databases">
        <title>Genomic Encyclopedia of Type Strains, Phase IV (KMG-IV): sequencing the most valuable type-strain genomes for metagenomic binning, comparative biology and taxonomic classification.</title>
        <authorList>
            <person name="Goeker M."/>
        </authorList>
    </citation>
    <scope>NUCLEOTIDE SEQUENCE [LARGE SCALE GENOMIC DNA]</scope>
    <source>
        <strain evidence="1 2">DSM 11170</strain>
    </source>
</reference>
<organism evidence="1 2">
    <name type="scientific">Heliophilum fasciatum</name>
    <dbReference type="NCBI Taxonomy" id="35700"/>
    <lineage>
        <taxon>Bacteria</taxon>
        <taxon>Bacillati</taxon>
        <taxon>Bacillota</taxon>
        <taxon>Clostridia</taxon>
        <taxon>Eubacteriales</taxon>
        <taxon>Heliobacteriaceae</taxon>
        <taxon>Heliophilum</taxon>
    </lineage>
</organism>
<sequence>MIKVHLLNGEEFVINAEMIETMEARPDSTITLIGGKRLIVSESIDCLIERIVAYRHACLQGPKFLQL</sequence>
<dbReference type="PANTHER" id="PTHR39185:SF1">
    <property type="entry name" value="SWARMING MOTILITY PROTEIN SWRD"/>
    <property type="match status" value="1"/>
</dbReference>
<name>A0A4R2RZG5_9FIRM</name>
<keyword evidence="1" id="KW-0282">Flagellum</keyword>
<evidence type="ECO:0000313" key="1">
    <source>
        <dbReference type="EMBL" id="TCP64495.1"/>
    </source>
</evidence>
<accession>A0A4R2RZG5</accession>